<evidence type="ECO:0000256" key="10">
    <source>
        <dbReference type="SAM" id="MobiDB-lite"/>
    </source>
</evidence>
<dbReference type="GO" id="GO:0004709">
    <property type="term" value="F:MAP kinase kinase kinase activity"/>
    <property type="evidence" value="ECO:0007669"/>
    <property type="project" value="UniProtKB-EC"/>
</dbReference>
<feature type="compositionally biased region" description="Polar residues" evidence="10">
    <location>
        <begin position="67"/>
        <end position="77"/>
    </location>
</feature>
<name>A0A8K0DRJ0_9ROSA</name>
<dbReference type="EC" id="2.7.11.25" evidence="2"/>
<feature type="region of interest" description="Disordered" evidence="10">
    <location>
        <begin position="744"/>
        <end position="784"/>
    </location>
</feature>
<accession>A0A8K0DRJ0</accession>
<dbReference type="PANTHER" id="PTHR48016">
    <property type="entry name" value="MAP KINASE KINASE KINASE SSK2-RELATED-RELATED"/>
    <property type="match status" value="1"/>
</dbReference>
<dbReference type="InterPro" id="IPR050538">
    <property type="entry name" value="MAP_kinase_kinase_kinase"/>
</dbReference>
<dbReference type="FunFam" id="1.10.510.10:FF:000186">
    <property type="entry name" value="Mitogen-activated protein kinase kinase kinase"/>
    <property type="match status" value="1"/>
</dbReference>
<dbReference type="PANTHER" id="PTHR48016:SF45">
    <property type="entry name" value="OS04G0559800 PROTEIN"/>
    <property type="match status" value="1"/>
</dbReference>
<dbReference type="GO" id="GO:0005524">
    <property type="term" value="F:ATP binding"/>
    <property type="evidence" value="ECO:0007669"/>
    <property type="project" value="UniProtKB-UniRule"/>
</dbReference>
<dbReference type="EMBL" id="VOIH02000011">
    <property type="protein sequence ID" value="KAF3432959.1"/>
    <property type="molecule type" value="Genomic_DNA"/>
</dbReference>
<organism evidence="12 13">
    <name type="scientific">Rhamnella rubrinervis</name>
    <dbReference type="NCBI Taxonomy" id="2594499"/>
    <lineage>
        <taxon>Eukaryota</taxon>
        <taxon>Viridiplantae</taxon>
        <taxon>Streptophyta</taxon>
        <taxon>Embryophyta</taxon>
        <taxon>Tracheophyta</taxon>
        <taxon>Spermatophyta</taxon>
        <taxon>Magnoliopsida</taxon>
        <taxon>eudicotyledons</taxon>
        <taxon>Gunneridae</taxon>
        <taxon>Pentapetalae</taxon>
        <taxon>rosids</taxon>
        <taxon>fabids</taxon>
        <taxon>Rosales</taxon>
        <taxon>Rhamnaceae</taxon>
        <taxon>rhamnoid group</taxon>
        <taxon>Rhamneae</taxon>
        <taxon>Rhamnella</taxon>
    </lineage>
</organism>
<feature type="region of interest" description="Disordered" evidence="10">
    <location>
        <begin position="315"/>
        <end position="416"/>
    </location>
</feature>
<evidence type="ECO:0000256" key="3">
    <source>
        <dbReference type="ARBA" id="ARBA00022679"/>
    </source>
</evidence>
<evidence type="ECO:0000256" key="6">
    <source>
        <dbReference type="ARBA" id="ARBA00022840"/>
    </source>
</evidence>
<feature type="binding site" evidence="9">
    <location>
        <position position="442"/>
    </location>
    <ligand>
        <name>ATP</name>
        <dbReference type="ChEBI" id="CHEBI:30616"/>
    </ligand>
</feature>
<dbReference type="SUPFAM" id="SSF56112">
    <property type="entry name" value="Protein kinase-like (PK-like)"/>
    <property type="match status" value="1"/>
</dbReference>
<feature type="compositionally biased region" description="Low complexity" evidence="10">
    <location>
        <begin position="762"/>
        <end position="780"/>
    </location>
</feature>
<feature type="domain" description="Protein kinase" evidence="11">
    <location>
        <begin position="413"/>
        <end position="669"/>
    </location>
</feature>
<gene>
    <name evidence="12" type="ORF">FNV43_RR24061</name>
</gene>
<evidence type="ECO:0000256" key="4">
    <source>
        <dbReference type="ARBA" id="ARBA00022741"/>
    </source>
</evidence>
<feature type="compositionally biased region" description="Pro residues" evidence="10">
    <location>
        <begin position="372"/>
        <end position="384"/>
    </location>
</feature>
<sequence>MPSWWGKSSSKEAKKKTSKESFIDTLHRKFRTPSDSKDSSGSGVSRKQCSDTVSEKGTRSPGESRCPSPSKQVSRCQSFVDRPLAQPLPLPGLSPASVGRTDSGFSISTKPRCEKGSKPSLFLPLPRPGCIRSRSNPNDLDGDLVTASVSSESSVDSDDPADSRHLSPQASDYDNGTRTAMGSPSSVRPKDQSSNVLQISSRDSKKPANLSFNNQVSPTSPKRRPLSGHVPNLQVPYHGAFCGAPDSSMSSPSRSPIRAFGTEQAVNTAFWAGKPYPDVTLVGSGHCSSPGSGQNSGHNSMGGDMCAQFFWQQSRGSPEYSPVPSPRMTSPGPGSRTQSGAVTPIHPRAGGMPTESQTSWPDDGKQQSHRLPLPPIAISNPPPFSHSNSAATSPSVPRSPGRAENPASPGSRWKKGKLLGRGTFGHVYVGFNSENGEMCAMKEVTLFSDDAKSKESAKQLMQEIALLSRLRHPNIVQYYGSETVDDKLYIYLEYVSGGSIYKLLQEYGQFGEQVIRSYTQQILSGLAYLHTKNTVHRDIKGANILVDPNGRVKLADFGMAKHISGQSCPLSFKGSPYWMAPEVIKNSSGCNLAVDIWSLGCTVLEMATTKPPWSQYEGVAAMFKIGNSKELPVIPDHLSADGKDFVMKCLQRNPHNRPTAAQLLEHPFVKYAAPLEKPVLGPELSDTSTGIANGVKALGIGQLRNFSSLDSDRLAVHSSRVLKTNSHASEIHIPRNISCPVSPIGSPLLHSRSPKHPHGIMSPSPISSPRTTSGSSTPLTGGSGAIPFNHLKQSAYLQENFGSIPKPSNGFYINGYSYHDSSPDMFRGIQPGSHVFSELVPCENGVLGKHLTRPAHGELYDGQAVLADCVSRQLLRDNVKLSPSLDLSPSSHLPSHTNCV</sequence>
<dbReference type="CDD" id="cd06632">
    <property type="entry name" value="STKc_MEKK1_plant"/>
    <property type="match status" value="1"/>
</dbReference>
<comment type="caution">
    <text evidence="12">The sequence shown here is derived from an EMBL/GenBank/DDBJ whole genome shotgun (WGS) entry which is preliminary data.</text>
</comment>
<evidence type="ECO:0000256" key="1">
    <source>
        <dbReference type="ARBA" id="ARBA00006529"/>
    </source>
</evidence>
<keyword evidence="5" id="KW-0418">Kinase</keyword>
<dbReference type="InterPro" id="IPR017441">
    <property type="entry name" value="Protein_kinase_ATP_BS"/>
</dbReference>
<evidence type="ECO:0000256" key="8">
    <source>
        <dbReference type="ARBA" id="ARBA00048329"/>
    </source>
</evidence>
<keyword evidence="3" id="KW-0808">Transferase</keyword>
<feature type="region of interest" description="Disordered" evidence="10">
    <location>
        <begin position="1"/>
        <end position="232"/>
    </location>
</feature>
<evidence type="ECO:0000256" key="9">
    <source>
        <dbReference type="PROSITE-ProRule" id="PRU10141"/>
    </source>
</evidence>
<dbReference type="GO" id="GO:0005737">
    <property type="term" value="C:cytoplasm"/>
    <property type="evidence" value="ECO:0007669"/>
    <property type="project" value="TreeGrafter"/>
</dbReference>
<comment type="catalytic activity">
    <reaction evidence="7">
        <text>L-threonyl-[protein] + ATP = O-phospho-L-threonyl-[protein] + ADP + H(+)</text>
        <dbReference type="Rhea" id="RHEA:46608"/>
        <dbReference type="Rhea" id="RHEA-COMP:11060"/>
        <dbReference type="Rhea" id="RHEA-COMP:11605"/>
        <dbReference type="ChEBI" id="CHEBI:15378"/>
        <dbReference type="ChEBI" id="CHEBI:30013"/>
        <dbReference type="ChEBI" id="CHEBI:30616"/>
        <dbReference type="ChEBI" id="CHEBI:61977"/>
        <dbReference type="ChEBI" id="CHEBI:456216"/>
        <dbReference type="EC" id="2.7.11.25"/>
    </reaction>
</comment>
<evidence type="ECO:0000256" key="2">
    <source>
        <dbReference type="ARBA" id="ARBA00012406"/>
    </source>
</evidence>
<proteinExistence type="inferred from homology"/>
<keyword evidence="4 9" id="KW-0547">Nucleotide-binding</keyword>
<comment type="catalytic activity">
    <reaction evidence="8">
        <text>L-seryl-[protein] + ATP = O-phospho-L-seryl-[protein] + ADP + H(+)</text>
        <dbReference type="Rhea" id="RHEA:17989"/>
        <dbReference type="Rhea" id="RHEA-COMP:9863"/>
        <dbReference type="Rhea" id="RHEA-COMP:11604"/>
        <dbReference type="ChEBI" id="CHEBI:15378"/>
        <dbReference type="ChEBI" id="CHEBI:29999"/>
        <dbReference type="ChEBI" id="CHEBI:30616"/>
        <dbReference type="ChEBI" id="CHEBI:83421"/>
        <dbReference type="ChEBI" id="CHEBI:456216"/>
        <dbReference type="EC" id="2.7.11.25"/>
    </reaction>
</comment>
<evidence type="ECO:0000313" key="12">
    <source>
        <dbReference type="EMBL" id="KAF3432959.1"/>
    </source>
</evidence>
<dbReference type="OrthoDB" id="266718at2759"/>
<dbReference type="PROSITE" id="PS50011">
    <property type="entry name" value="PROTEIN_KINASE_DOM"/>
    <property type="match status" value="1"/>
</dbReference>
<evidence type="ECO:0000256" key="5">
    <source>
        <dbReference type="ARBA" id="ARBA00022777"/>
    </source>
</evidence>
<dbReference type="AlphaFoldDB" id="A0A8K0DRJ0"/>
<feature type="compositionally biased region" description="Polar residues" evidence="10">
    <location>
        <begin position="210"/>
        <end position="220"/>
    </location>
</feature>
<keyword evidence="6 9" id="KW-0067">ATP-binding</keyword>
<dbReference type="Pfam" id="PF00069">
    <property type="entry name" value="Pkinase"/>
    <property type="match status" value="1"/>
</dbReference>
<feature type="compositionally biased region" description="Polar residues" evidence="10">
    <location>
        <begin position="166"/>
        <end position="201"/>
    </location>
</feature>
<feature type="compositionally biased region" description="Polar residues" evidence="10">
    <location>
        <begin position="385"/>
        <end position="396"/>
    </location>
</feature>
<keyword evidence="13" id="KW-1185">Reference proteome</keyword>
<evidence type="ECO:0000313" key="13">
    <source>
        <dbReference type="Proteomes" id="UP000796880"/>
    </source>
</evidence>
<dbReference type="SMART" id="SM00220">
    <property type="entry name" value="S_TKc"/>
    <property type="match status" value="1"/>
</dbReference>
<protein>
    <recommendedName>
        <fullName evidence="2">mitogen-activated protein kinase kinase kinase</fullName>
        <ecNumber evidence="2">2.7.11.25</ecNumber>
    </recommendedName>
</protein>
<dbReference type="Gene3D" id="1.10.510.10">
    <property type="entry name" value="Transferase(Phosphotransferase) domain 1"/>
    <property type="match status" value="1"/>
</dbReference>
<dbReference type="InterPro" id="IPR000719">
    <property type="entry name" value="Prot_kinase_dom"/>
</dbReference>
<evidence type="ECO:0000259" key="11">
    <source>
        <dbReference type="PROSITE" id="PS50011"/>
    </source>
</evidence>
<dbReference type="PROSITE" id="PS00107">
    <property type="entry name" value="PROTEIN_KINASE_ATP"/>
    <property type="match status" value="1"/>
</dbReference>
<reference evidence="12" key="1">
    <citation type="submission" date="2020-03" db="EMBL/GenBank/DDBJ databases">
        <title>A high-quality chromosome-level genome assembly of a woody plant with both climbing and erect habits, Rhamnella rubrinervis.</title>
        <authorList>
            <person name="Lu Z."/>
            <person name="Yang Y."/>
            <person name="Zhu X."/>
            <person name="Sun Y."/>
        </authorList>
    </citation>
    <scope>NUCLEOTIDE SEQUENCE</scope>
    <source>
        <strain evidence="12">BYM</strain>
        <tissue evidence="12">Leaf</tissue>
    </source>
</reference>
<comment type="similarity">
    <text evidence="1">Belongs to the protein kinase superfamily. STE Ser/Thr protein kinase family. MAP kinase kinase kinase subfamily.</text>
</comment>
<feature type="compositionally biased region" description="Basic and acidic residues" evidence="10">
    <location>
        <begin position="18"/>
        <end position="38"/>
    </location>
</feature>
<dbReference type="Proteomes" id="UP000796880">
    <property type="component" value="Unassembled WGS sequence"/>
</dbReference>
<dbReference type="InterPro" id="IPR011009">
    <property type="entry name" value="Kinase-like_dom_sf"/>
</dbReference>
<evidence type="ECO:0000256" key="7">
    <source>
        <dbReference type="ARBA" id="ARBA00047559"/>
    </source>
</evidence>